<feature type="transmembrane region" description="Helical" evidence="10">
    <location>
        <begin position="1520"/>
        <end position="1540"/>
    </location>
</feature>
<accession>A0A6P8RMZ8</accession>
<dbReference type="GeneID" id="117363352"/>
<dbReference type="FunCoup" id="A0A6P8RMZ8">
    <property type="interactions" value="57"/>
</dbReference>
<feature type="transmembrane region" description="Helical" evidence="10">
    <location>
        <begin position="2375"/>
        <end position="2397"/>
    </location>
</feature>
<dbReference type="KEGG" id="gsh:117363352"/>
<dbReference type="Pfam" id="PF01477">
    <property type="entry name" value="PLAT"/>
    <property type="match status" value="1"/>
</dbReference>
<comment type="similarity">
    <text evidence="2">Belongs to the polycystin family.</text>
</comment>
<keyword evidence="5 10" id="KW-1133">Transmembrane helix</keyword>
<evidence type="ECO:0000256" key="1">
    <source>
        <dbReference type="ARBA" id="ARBA00004141"/>
    </source>
</evidence>
<dbReference type="InterPro" id="IPR046791">
    <property type="entry name" value="Polycystin_dom"/>
</dbReference>
<dbReference type="InterPro" id="IPR036392">
    <property type="entry name" value="PLAT/LH2_dom_sf"/>
</dbReference>
<dbReference type="PANTHER" id="PTHR10877">
    <property type="entry name" value="POLYCYSTIN FAMILY MEMBER"/>
    <property type="match status" value="1"/>
</dbReference>
<evidence type="ECO:0000256" key="2">
    <source>
        <dbReference type="ARBA" id="ARBA00007200"/>
    </source>
</evidence>
<dbReference type="GO" id="GO:0005262">
    <property type="term" value="F:calcium channel activity"/>
    <property type="evidence" value="ECO:0007669"/>
    <property type="project" value="TreeGrafter"/>
</dbReference>
<dbReference type="Gene3D" id="2.60.60.20">
    <property type="entry name" value="PLAT/LH2 domain"/>
    <property type="match status" value="1"/>
</dbReference>
<protein>
    <submittedName>
        <fullName evidence="15">Polycystic kidney disease and receptor for egg jelly-related protein</fullName>
    </submittedName>
</protein>
<proteinExistence type="inferred from homology"/>
<feature type="transmembrane region" description="Helical" evidence="10">
    <location>
        <begin position="2518"/>
        <end position="2543"/>
    </location>
</feature>
<dbReference type="PROSITE" id="PS50095">
    <property type="entry name" value="PLAT"/>
    <property type="match status" value="1"/>
</dbReference>
<feature type="disulfide bond" evidence="8">
    <location>
        <begin position="2170"/>
        <end position="2187"/>
    </location>
</feature>
<evidence type="ECO:0000313" key="15">
    <source>
        <dbReference type="RefSeq" id="XP_033806805.1"/>
    </source>
</evidence>
<keyword evidence="6 10" id="KW-0472">Membrane</keyword>
<dbReference type="GO" id="GO:0050982">
    <property type="term" value="P:detection of mechanical stimulus"/>
    <property type="evidence" value="ECO:0007669"/>
    <property type="project" value="TreeGrafter"/>
</dbReference>
<feature type="transmembrane region" description="Helical" evidence="10">
    <location>
        <begin position="2071"/>
        <end position="2093"/>
    </location>
</feature>
<keyword evidence="14" id="KW-1185">Reference proteome</keyword>
<dbReference type="Pfam" id="PF08016">
    <property type="entry name" value="PKD_channel"/>
    <property type="match status" value="1"/>
</dbReference>
<dbReference type="SMART" id="SM00308">
    <property type="entry name" value="LH2"/>
    <property type="match status" value="1"/>
</dbReference>
<dbReference type="Pfam" id="PF02010">
    <property type="entry name" value="REJ"/>
    <property type="match status" value="1"/>
</dbReference>
<dbReference type="PRINTS" id="PR01433">
    <property type="entry name" value="POLYCYSTIN2"/>
</dbReference>
<dbReference type="InterPro" id="IPR002859">
    <property type="entry name" value="PKD/REJ-like"/>
</dbReference>
<comment type="caution">
    <text evidence="9">Lacks conserved residue(s) required for the propagation of feature annotation.</text>
</comment>
<feature type="transmembrane region" description="Helical" evidence="10">
    <location>
        <begin position="2333"/>
        <end position="2354"/>
    </location>
</feature>
<dbReference type="Gene3D" id="1.10.287.70">
    <property type="match status" value="1"/>
</dbReference>
<dbReference type="PROSITE" id="PS51111">
    <property type="entry name" value="REJ"/>
    <property type="match status" value="1"/>
</dbReference>
<comment type="subcellular location">
    <subcellularLocation>
        <location evidence="1">Membrane</location>
        <topology evidence="1">Multi-pass membrane protein</topology>
    </subcellularLocation>
</comment>
<dbReference type="InParanoid" id="A0A6P8RMZ8"/>
<keyword evidence="7" id="KW-0325">Glycoprotein</keyword>
<evidence type="ECO:0000256" key="9">
    <source>
        <dbReference type="PROSITE-ProRule" id="PRU00152"/>
    </source>
</evidence>
<evidence type="ECO:0000256" key="7">
    <source>
        <dbReference type="ARBA" id="ARBA00023180"/>
    </source>
</evidence>
<dbReference type="GO" id="GO:0005509">
    <property type="term" value="F:calcium ion binding"/>
    <property type="evidence" value="ECO:0007669"/>
    <property type="project" value="InterPro"/>
</dbReference>
<evidence type="ECO:0000256" key="3">
    <source>
        <dbReference type="ARBA" id="ARBA00022692"/>
    </source>
</evidence>
<gene>
    <name evidence="15" type="primary">PKDREJ</name>
</gene>
<dbReference type="InterPro" id="IPR013122">
    <property type="entry name" value="PKD1_2_channel"/>
</dbReference>
<reference evidence="15" key="1">
    <citation type="submission" date="2025-08" db="UniProtKB">
        <authorList>
            <consortium name="RefSeq"/>
        </authorList>
    </citation>
    <scope>IDENTIFICATION</scope>
</reference>
<dbReference type="RefSeq" id="XP_033806805.1">
    <property type="nucleotide sequence ID" value="XM_033950914.1"/>
</dbReference>
<evidence type="ECO:0000256" key="8">
    <source>
        <dbReference type="PIRSR" id="PIRSR603915-2"/>
    </source>
</evidence>
<evidence type="ECO:0000259" key="13">
    <source>
        <dbReference type="PROSITE" id="PS51111"/>
    </source>
</evidence>
<keyword evidence="15" id="KW-0675">Receptor</keyword>
<dbReference type="InterPro" id="IPR014010">
    <property type="entry name" value="REJ_dom"/>
</dbReference>
<feature type="transmembrane region" description="Helical" evidence="10">
    <location>
        <begin position="1939"/>
        <end position="1962"/>
    </location>
</feature>
<dbReference type="InterPro" id="IPR051223">
    <property type="entry name" value="Polycystin"/>
</dbReference>
<evidence type="ECO:0000256" key="10">
    <source>
        <dbReference type="SAM" id="Phobius"/>
    </source>
</evidence>
<feature type="transmembrane region" description="Helical" evidence="10">
    <location>
        <begin position="2417"/>
        <end position="2437"/>
    </location>
</feature>
<evidence type="ECO:0000256" key="5">
    <source>
        <dbReference type="ARBA" id="ARBA00022989"/>
    </source>
</evidence>
<evidence type="ECO:0000259" key="12">
    <source>
        <dbReference type="PROSITE" id="PS50095"/>
    </source>
</evidence>
<sequence>MRSAVFGFPLLVASSLFSLAQVLKPPPVVITCSAPEERVYTRQDSGVWSSCLWDVEVQLWYNPSPLLTPEEGAAEPPTCIWSRDRAWFRNTSLWSGNELIAAPRGRSLVTVQCVSRSCPIPACLHQAFTVLLAEQDVRLFIMAPRPPLYEFQVVQFGWCAHMKSSGWRYQFAKASGTPVIVIPSNYHTEIAEAAYPTAGLRATCASYYNYQINVTYTKAGAYLASLTVDKRPLVDLSVSFEVEPALLHVFSATSDRLSLTQALNLSWSAYRLTGSTVGYQLVDTKNLARWTMEVNKYAIRTDFCASAVKADGNMIAKMHFLVNVSEFGNLVGDLSFSGGVFGLTLDRKLQYITLNLKTAQSSTYYFSNSNGLYYYTEEKKGASAHYIFYQQKSLTYLFQIDFETTDLYNFNTHLFLNHKGALYRSLSDMDIEVHFYNSGPAVLFTEIYMVWFIPLQHPMLQCEWNFVLEVYGAKKAYLFEKRTFTYEDWVPNAAAFIPGNVLSFNPKLYAGFVFQVNFTKSGLKPVVLKVNVSTYASKTIETSVYSYKIPCEIKYLHIQKPNLPVPIITTKKGLHLNLYASLILNCSSAQNITLLWTIFNISDKLTTPDWNTPLTIPEISTTKECTLHVPKFALDYGFYVFNISISIVTSDDEESFLYRSDSVIVEVQESDLSAVILGGSFRTVAFSVAWNLSGELSADPDIANPSDGLLYTWYCTKNVSAYTNMTLVNETCHPDQVDLKWLSFDGPVQTVMPETLQGNRIYYFRLVIKKGIKMAYADQTISVIPGSPPAIIISCIENCNSILIPTERFTLSGKCLNCSKTSRPEYEWSLFLQKNISQEEELDFDWASQTSTGRSIAYMSIHALALLPFTERSYILILKVTTWTGAPSILKYSFYVNAPPKAGTCNINPAYGIALMTSFVVSCSGFTDQNLPLSYKVLAGADQPSSISSLQETVFGTIVYFGYLAKTHPILLPTGTASENYKLNVYVEVYDSLDSFTRITLIAMVKDLASQKPQDAVLNDLIGIANSSGTPMKTYLETGDFLNLGTTIFMIASVLNNKVSDVSDDPLQINRTELRETLLNESMSISTSNILGINQVVTCISEITKGVKEINIKALKLAVEKVKEASFSLNYFRKEMIGSEETERLNTAILTALSNIMTVSLSNINKVNRSEASEITKVLKQTFAVMEIVAEMVSYGKVPGENETDMETFSWSSDLIKDEKWDVVNSFLTKQDCKNCFYPTLQNNGDLLPVDAVVSTVVYEFVENPLPWLGKGEDIATVVAGFQMAVTKADGNLTDLTPEISEMVIVRKNITPIFRITLGPDKKHARIAKGELGLQVDMQKSTEWFIQIYTKLKISFNVFVYRGFNISNNSPLAYYRVPSNKTHTENAKNATWDPYIINLPLKSLLSEGSIWNITIGLEANYSVSRATNKLIRISVFNAACIDFEGLSERWNEGSCHVGPLTDRTKIHCICKKHRPLTEKSGSSVLLQQRYQKFFAAKVIVVPNPIDFRKAQLASLQHNSVTLATVLSILTIYTLLAIWALKKDETDRISKDQVIILSDNDPFDKVCYLVTVYTGSRFGAGTTADIFIKLIGTTGESQVHLMKASGHQSFLRGALDTFLLTTKYQLGDIYLISIWHNNGGGSPGWFLSRIKVEHIYSKKTWYFMCRKWFAIDEGDGLINRTFSVSNTDVPLSKMDFFQIHTARNLEDNHMWFSVFAPVVAGSFNRLQRLSCCLAMLMSSLLTNIVLYNVDKEDDDEEEIAEVRYVRSIMRGLEAALVTVPVQFLVCSLFKYSQEESTLSENIPSEIKEKHLPLWLTYAEPRDWKERLQKWYIEEGATEDGAQEIILLTSGAQQFPASVPIVYKKYSLHRKKPNNCIISEEMADTIDIADDQEASTPINVSEKDVSSVKDEQEKRMQVNKKHEQNWDLPFLTKRETVLSWWCIYVAWSSVAIIAGLSSFFIILYGLSYGYQTSMEWLLASVFSFFQSIFVIQIVKIIILSAVTSSFLKYCKDVHWKSRFNFLEIKLSSVTNDADEKRELHFELVRLRNSKQYQPLKLDEITIMKKRNEINGKVLVFFKRIASHFTFLALVLNLAYSTDNSNIFHYNRAIHHQFITNISNVEKLDHIYLWINDVFLPLIHNRNQPSSLADSWSKIIGLPRVRQVRSKHVMKPCFSTSSYAYKLIIGKGHCLHRYGVDPEDRHNYSAFWKLPSTVNTTLADDTKSEGFIYEHSMFPWIYYSYGELNIYSSGGYTVYFFPDEKLGKSVERLRELKANQWLDKETWAVIIELTTFNTDVHLFCTVSVVFEITNLGLTSKRLSVHALTLPILEHQDKIDIFIYMACVAFLIIYIVDEIYIIREQKEDYFKNISNLINFGLKSAFFISVFLQVVKFKLAVDLLNFFTSHPRKFTPFHIASHVDEILKITIGFLAFFTVSKTLRYARFFYDVRLAQKSVLAALPGICSMALVVTVYFVAYMSFGYLVFGQHEWSHNSLIHSAQTVLSYCVSAFSDTVFEHNKILSGLYLSSFMFVMICVVINLFQAVIISAYDEMKQPVYEEPSDEAEVIVFLVNKLKKCWSVLTNRTPSKCDPNTLNSIIYGQPGREGQQALGLKTKVVNGKKMVFLLI</sequence>
<evidence type="ECO:0000313" key="14">
    <source>
        <dbReference type="Proteomes" id="UP000515159"/>
    </source>
</evidence>
<keyword evidence="3 10" id="KW-0812">Transmembrane</keyword>
<dbReference type="InterPro" id="IPR003915">
    <property type="entry name" value="PKD_2"/>
</dbReference>
<feature type="signal peptide" evidence="11">
    <location>
        <begin position="1"/>
        <end position="20"/>
    </location>
</feature>
<dbReference type="SUPFAM" id="SSF49723">
    <property type="entry name" value="Lipase/lipooxygenase domain (PLAT/LH2 domain)"/>
    <property type="match status" value="1"/>
</dbReference>
<feature type="transmembrane region" description="Helical" evidence="10">
    <location>
        <begin position="1974"/>
        <end position="1996"/>
    </location>
</feature>
<keyword evidence="4 11" id="KW-0732">Signal</keyword>
<organism evidence="14 15">
    <name type="scientific">Geotrypetes seraphini</name>
    <name type="common">Gaboon caecilian</name>
    <name type="synonym">Caecilia seraphini</name>
    <dbReference type="NCBI Taxonomy" id="260995"/>
    <lineage>
        <taxon>Eukaryota</taxon>
        <taxon>Metazoa</taxon>
        <taxon>Chordata</taxon>
        <taxon>Craniata</taxon>
        <taxon>Vertebrata</taxon>
        <taxon>Euteleostomi</taxon>
        <taxon>Amphibia</taxon>
        <taxon>Gymnophiona</taxon>
        <taxon>Geotrypetes</taxon>
    </lineage>
</organism>
<evidence type="ECO:0000256" key="6">
    <source>
        <dbReference type="ARBA" id="ARBA00023136"/>
    </source>
</evidence>
<dbReference type="Pfam" id="PF20519">
    <property type="entry name" value="Polycystin_dom"/>
    <property type="match status" value="1"/>
</dbReference>
<evidence type="ECO:0000256" key="4">
    <source>
        <dbReference type="ARBA" id="ARBA00022729"/>
    </source>
</evidence>
<dbReference type="InterPro" id="IPR001024">
    <property type="entry name" value="PLAT/LH2_dom"/>
</dbReference>
<feature type="domain" description="PLAT" evidence="12">
    <location>
        <begin position="1565"/>
        <end position="1682"/>
    </location>
</feature>
<dbReference type="Proteomes" id="UP000515159">
    <property type="component" value="Chromosome 7"/>
</dbReference>
<dbReference type="OrthoDB" id="2121937at2759"/>
<feature type="transmembrane region" description="Helical" evidence="10">
    <location>
        <begin position="2449"/>
        <end position="2479"/>
    </location>
</feature>
<dbReference type="CTD" id="10343"/>
<name>A0A6P8RMZ8_GEOSA</name>
<dbReference type="FunFam" id="2.60.60.20:FF:000016">
    <property type="entry name" value="Polycystin family receptor for egg jelly"/>
    <property type="match status" value="1"/>
</dbReference>
<feature type="domain" description="REJ" evidence="13">
    <location>
        <begin position="551"/>
        <end position="1265"/>
    </location>
</feature>
<evidence type="ECO:0000256" key="11">
    <source>
        <dbReference type="SAM" id="SignalP"/>
    </source>
</evidence>
<dbReference type="GO" id="GO:0016020">
    <property type="term" value="C:membrane"/>
    <property type="evidence" value="ECO:0007669"/>
    <property type="project" value="UniProtKB-SubCell"/>
</dbReference>
<feature type="chain" id="PRO_5027946776" evidence="11">
    <location>
        <begin position="21"/>
        <end position="2621"/>
    </location>
</feature>
<dbReference type="PANTHER" id="PTHR10877:SF185">
    <property type="entry name" value="POLYCYSTIN FAMILY RECEPTOR FOR EGG JELLY"/>
    <property type="match status" value="1"/>
</dbReference>